<evidence type="ECO:0000256" key="5">
    <source>
        <dbReference type="ARBA" id="ARBA00023098"/>
    </source>
</evidence>
<dbReference type="GO" id="GO:0007186">
    <property type="term" value="P:G protein-coupled receptor signaling pathway"/>
    <property type="evidence" value="ECO:0007669"/>
    <property type="project" value="TreeGrafter"/>
</dbReference>
<keyword evidence="4 7" id="KW-0442">Lipid degradation</keyword>
<dbReference type="FunFam" id="1.10.238.10:FF:000024">
    <property type="entry name" value="1-phosphatidylinositol 4,5-bisphosphate phosphodiesterase"/>
    <property type="match status" value="1"/>
</dbReference>
<evidence type="ECO:0000256" key="3">
    <source>
        <dbReference type="ARBA" id="ARBA00022837"/>
    </source>
</evidence>
<dbReference type="Gene3D" id="1.20.1230.10">
    <property type="entry name" value="Phospholipase C beta, distal C-terminal domain"/>
    <property type="match status" value="1"/>
</dbReference>
<dbReference type="PROSITE" id="PS50008">
    <property type="entry name" value="PIPLC_Y_DOMAIN"/>
    <property type="match status" value="1"/>
</dbReference>
<dbReference type="AlphaFoldDB" id="A0A210R070"/>
<comment type="catalytic activity">
    <reaction evidence="7 10">
        <text>a 1,2-diacyl-sn-glycero-3-phospho-(1D-myo-inositol-4,5-bisphosphate) + H2O = 1D-myo-inositol 1,4,5-trisphosphate + a 1,2-diacyl-sn-glycerol + H(+)</text>
        <dbReference type="Rhea" id="RHEA:33179"/>
        <dbReference type="ChEBI" id="CHEBI:15377"/>
        <dbReference type="ChEBI" id="CHEBI:15378"/>
        <dbReference type="ChEBI" id="CHEBI:17815"/>
        <dbReference type="ChEBI" id="CHEBI:58456"/>
        <dbReference type="ChEBI" id="CHEBI:203600"/>
        <dbReference type="EC" id="3.1.4.11"/>
    </reaction>
</comment>
<feature type="compositionally biased region" description="Gly residues" evidence="12">
    <location>
        <begin position="507"/>
        <end position="521"/>
    </location>
</feature>
<evidence type="ECO:0000256" key="10">
    <source>
        <dbReference type="RuleBase" id="RU361133"/>
    </source>
</evidence>
<evidence type="ECO:0000256" key="8">
    <source>
        <dbReference type="PIRSR" id="PIRSR000956-1"/>
    </source>
</evidence>
<dbReference type="Pfam" id="PF22631">
    <property type="entry name" value="PLCB1-4-like_EFh"/>
    <property type="match status" value="1"/>
</dbReference>
<evidence type="ECO:0000256" key="6">
    <source>
        <dbReference type="ARBA" id="ARBA00023224"/>
    </source>
</evidence>
<dbReference type="InterPro" id="IPR011992">
    <property type="entry name" value="EF-hand-dom_pair"/>
</dbReference>
<dbReference type="CDD" id="cd13361">
    <property type="entry name" value="PH_PLC_beta"/>
    <property type="match status" value="1"/>
</dbReference>
<dbReference type="InterPro" id="IPR014815">
    <property type="entry name" value="PLC-beta_C"/>
</dbReference>
<dbReference type="EMBL" id="NEDP02001069">
    <property type="protein sequence ID" value="OWF54352.1"/>
    <property type="molecule type" value="Genomic_DNA"/>
</dbReference>
<evidence type="ECO:0000256" key="2">
    <source>
        <dbReference type="ARBA" id="ARBA00022801"/>
    </source>
</evidence>
<feature type="coiled-coil region" evidence="11">
    <location>
        <begin position="1006"/>
        <end position="1033"/>
    </location>
</feature>
<comment type="caution">
    <text evidence="15">The sequence shown here is derived from an EMBL/GenBank/DDBJ whole genome shotgun (WGS) entry which is preliminary data.</text>
</comment>
<dbReference type="Proteomes" id="UP000242188">
    <property type="component" value="Unassembled WGS sequence"/>
</dbReference>
<comment type="cofactor">
    <cofactor evidence="9">
        <name>Ca(2+)</name>
        <dbReference type="ChEBI" id="CHEBI:29108"/>
    </cofactor>
    <text evidence="9">Binds 1 Ca(2+) ion per subunit.</text>
</comment>
<feature type="domain" description="C2" evidence="13">
    <location>
        <begin position="715"/>
        <end position="843"/>
    </location>
</feature>
<dbReference type="InterPro" id="IPR001192">
    <property type="entry name" value="PI-PLC_fam"/>
</dbReference>
<protein>
    <recommendedName>
        <fullName evidence="7">1-phosphatidylinositol 4,5-bisphosphate phosphodiesterase</fullName>
        <ecNumber evidence="7">3.1.4.11</ecNumber>
    </recommendedName>
</protein>
<dbReference type="Gene3D" id="1.10.238.10">
    <property type="entry name" value="EF-hand"/>
    <property type="match status" value="1"/>
</dbReference>
<feature type="active site" evidence="8">
    <location>
        <position position="387"/>
    </location>
</feature>
<evidence type="ECO:0000256" key="4">
    <source>
        <dbReference type="ARBA" id="ARBA00022963"/>
    </source>
</evidence>
<dbReference type="GO" id="GO:0046488">
    <property type="term" value="P:phosphatidylinositol metabolic process"/>
    <property type="evidence" value="ECO:0007669"/>
    <property type="project" value="TreeGrafter"/>
</dbReference>
<dbReference type="InterPro" id="IPR037862">
    <property type="entry name" value="PLC-beta_PH"/>
</dbReference>
<dbReference type="PIRSF" id="PIRSF000956">
    <property type="entry name" value="PLC-beta"/>
    <property type="match status" value="1"/>
</dbReference>
<dbReference type="InterPro" id="IPR016280">
    <property type="entry name" value="PLC-beta"/>
</dbReference>
<keyword evidence="16" id="KW-1185">Reference proteome</keyword>
<dbReference type="Pfam" id="PF00387">
    <property type="entry name" value="PI-PLC-Y"/>
    <property type="match status" value="1"/>
</dbReference>
<dbReference type="InterPro" id="IPR000909">
    <property type="entry name" value="PLipase_C_PInositol-sp_X_dom"/>
</dbReference>
<dbReference type="SUPFAM" id="SSF49562">
    <property type="entry name" value="C2 domain (Calcium/lipid-binding domain, CaLB)"/>
    <property type="match status" value="1"/>
</dbReference>
<dbReference type="PANTHER" id="PTHR10336:SF149">
    <property type="entry name" value="1-PHOSPHATIDYLINOSITOL 4,5-BISPHOSPHATE PHOSPHODIESTERASE CLASSES I AND II"/>
    <property type="match status" value="1"/>
</dbReference>
<name>A0A210R070_MIZYE</name>
<dbReference type="Pfam" id="PF00388">
    <property type="entry name" value="PI-PLC-X"/>
    <property type="match status" value="1"/>
</dbReference>
<dbReference type="InterPro" id="IPR000008">
    <property type="entry name" value="C2_dom"/>
</dbReference>
<dbReference type="GO" id="GO:0005509">
    <property type="term" value="F:calcium ion binding"/>
    <property type="evidence" value="ECO:0007669"/>
    <property type="project" value="UniProtKB-UniRule"/>
</dbReference>
<dbReference type="SUPFAM" id="SSF51695">
    <property type="entry name" value="PLC-like phosphodiesterases"/>
    <property type="match status" value="1"/>
</dbReference>
<dbReference type="FunFam" id="2.60.40.150:FF:000008">
    <property type="entry name" value="1-phosphatidylinositol 4,5-bisphosphate phosphodiesterase"/>
    <property type="match status" value="1"/>
</dbReference>
<dbReference type="SMART" id="SM00148">
    <property type="entry name" value="PLCXc"/>
    <property type="match status" value="1"/>
</dbReference>
<feature type="region of interest" description="Disordered" evidence="12">
    <location>
        <begin position="1152"/>
        <end position="1189"/>
    </location>
</feature>
<dbReference type="Pfam" id="PF17787">
    <property type="entry name" value="PH_14"/>
    <property type="match status" value="1"/>
</dbReference>
<dbReference type="PROSITE" id="PS50007">
    <property type="entry name" value="PIPLC_X_DOMAIN"/>
    <property type="match status" value="1"/>
</dbReference>
<keyword evidence="2 7" id="KW-0378">Hydrolase</keyword>
<keyword evidence="6 7" id="KW-0807">Transducer</keyword>
<accession>A0A210R070</accession>
<feature type="compositionally biased region" description="Acidic residues" evidence="12">
    <location>
        <begin position="554"/>
        <end position="571"/>
    </location>
</feature>
<dbReference type="Gene3D" id="2.30.29.240">
    <property type="match status" value="1"/>
</dbReference>
<feature type="binding site" evidence="9">
    <location>
        <position position="370"/>
    </location>
    <ligand>
        <name>Ca(2+)</name>
        <dbReference type="ChEBI" id="CHEBI:29108"/>
    </ligand>
</feature>
<sequence length="1259" mass="143150">MAGAKPGVHAVQLRPICVPESLIKGNKFIRWDESSTIGTPVTLKVDPKGYILYWKDQNKDMDYLDMSFIRDTRTGRYAKVPKEGKLRDTCVIGTVDCPLEDKTVTIAYNKDPSKCNMVDVDFINFVCASKPVAKEWCEELLKYANNLLALNASALSYLEKAHTKLTHVLDVNGRIPVKNIVKMVAKHAEDRRRVEKALEGVGFNAGKNETIDPNRFTFDGFFNFYRHLVGRTEVDKVFDEIGAKKKPYLTVDQFVEFLNREQRDPRLNEILYPYYTTKQAQDLINTYETKTGMAAKGHLSQEGFLMFLMSDENQSIAPDLLDLSHDMTQPISHYFINSSHNTYLTGHQLTSKSSVELYRQVLLSGCRCIELDCWDGRGADEEPIITHGYTMCTDISFKEVIEAIAESAFKTSDFPVSLSFENHCSPRQQAKMAAHCRNIFGDMLLTEPLETHPVEPDNPLPSPHQLRCKIIIKNKKRHSHKPRPAKVQTPLKSTPSSSKMVQVNGETKGGGGGDGDGGGGNEKVVSTPSTASEMKSRTESESGEGTTAEKPIDSDEESESDESDFEEEEEVQSQIKSSNFKQDKGTAGKEAEAGQEMSALVNYIQPVHFHTFEISDKRNRSYEISSFVETQALSLLKEYPVDFVNYNKRQMSRIYPRGTRVDSSNFLPQIFWNAGCQLVALNFQTLGKLDCGILNLGIFEYNNRSGYILKPDFMRRNDRRFDPFAESTVDGIVAGKVVVKIISGSLLSEKKIGTYVEVEMYGLPTDTVRKKFKTNMVQNNGINPVYSSEPFVFEKVVLPNLAVIRIIAFDENNKMLGHRILPVQGLRPGYRHLPLRNECNLPLLLPSLFVYINVQDYVSDQFAIFTWALSNPIQYLSQLEKRDAQLKILEDMDNEDEEVLESSMDGIKDVSRTDSSSSANPIPEKKSDKKPVTSKISHAEIKQQISSSSDTSNPSGMVSQPQLRSVNSINNENGINPGSSKLNDPTILQPTSLEELKQQKPFIKALSKREKEIESLKKKHEKVKESVKEVHDTQLDKMFRSQVKAKRSLEKTNSKVLEKAKKQGNKEEVERKTSMEFDNLLTGHEVEHKEMRDTQTEMFVMMSKEHYQAELEIHQRHLEPLYTALKEIMEQDHKNHLKRLTDIHDGEVKKLSEDMEASRQKDNKQMSKQYKDKEERARRRREAQQKHVDAVVERRRKLSDILAKKKDELTKALEAIADEFEKEREQASEKLVAEFEEKCQNLTAQQSKTSETVEENTQL</sequence>
<evidence type="ECO:0000256" key="9">
    <source>
        <dbReference type="PIRSR" id="PIRSR000956-2"/>
    </source>
</evidence>
<dbReference type="PROSITE" id="PS50004">
    <property type="entry name" value="C2"/>
    <property type="match status" value="1"/>
</dbReference>
<evidence type="ECO:0000256" key="1">
    <source>
        <dbReference type="ARBA" id="ARBA00022553"/>
    </source>
</evidence>
<dbReference type="InterPro" id="IPR017946">
    <property type="entry name" value="PLC-like_Pdiesterase_TIM-brl"/>
</dbReference>
<dbReference type="GO" id="GO:0004435">
    <property type="term" value="F:phosphatidylinositol-4,5-bisphosphate phospholipase C activity"/>
    <property type="evidence" value="ECO:0007669"/>
    <property type="project" value="UniProtKB-UniRule"/>
</dbReference>
<feature type="compositionally biased region" description="Polar residues" evidence="12">
    <location>
        <begin position="943"/>
        <end position="962"/>
    </location>
</feature>
<keyword evidence="9" id="KW-0479">Metal-binding</keyword>
<dbReference type="InterPro" id="IPR053945">
    <property type="entry name" value="PLCB1-4-like_EFh"/>
</dbReference>
<dbReference type="GO" id="GO:0016042">
    <property type="term" value="P:lipid catabolic process"/>
    <property type="evidence" value="ECO:0007669"/>
    <property type="project" value="UniProtKB-KW"/>
</dbReference>
<dbReference type="OrthoDB" id="269822at2759"/>
<dbReference type="GO" id="GO:0005737">
    <property type="term" value="C:cytoplasm"/>
    <property type="evidence" value="ECO:0007669"/>
    <property type="project" value="TreeGrafter"/>
</dbReference>
<dbReference type="InterPro" id="IPR042531">
    <property type="entry name" value="PLC-beta_C_sf"/>
</dbReference>
<feature type="compositionally biased region" description="Polar residues" evidence="12">
    <location>
        <begin position="524"/>
        <end position="533"/>
    </location>
</feature>
<dbReference type="SUPFAM" id="SSF47473">
    <property type="entry name" value="EF-hand"/>
    <property type="match status" value="1"/>
</dbReference>
<evidence type="ECO:0000256" key="11">
    <source>
        <dbReference type="SAM" id="Coils"/>
    </source>
</evidence>
<evidence type="ECO:0000259" key="14">
    <source>
        <dbReference type="PROSITE" id="PS50008"/>
    </source>
</evidence>
<feature type="binding site" evidence="9">
    <location>
        <position position="421"/>
    </location>
    <ligand>
        <name>Ca(2+)</name>
        <dbReference type="ChEBI" id="CHEBI:29108"/>
    </ligand>
</feature>
<gene>
    <name evidence="15" type="ORF">KP79_PYT10450</name>
</gene>
<dbReference type="SUPFAM" id="SSF69989">
    <property type="entry name" value="C-terminal domain of PLC-beta"/>
    <property type="match status" value="1"/>
</dbReference>
<dbReference type="Gene3D" id="2.60.40.150">
    <property type="entry name" value="C2 domain"/>
    <property type="match status" value="1"/>
</dbReference>
<feature type="compositionally biased region" description="Polar residues" evidence="12">
    <location>
        <begin position="490"/>
        <end position="505"/>
    </location>
</feature>
<dbReference type="PRINTS" id="PR00390">
    <property type="entry name" value="PHPHLIPASEC"/>
</dbReference>
<evidence type="ECO:0000256" key="12">
    <source>
        <dbReference type="SAM" id="MobiDB-lite"/>
    </source>
</evidence>
<dbReference type="InterPro" id="IPR035892">
    <property type="entry name" value="C2_domain_sf"/>
</dbReference>
<feature type="compositionally biased region" description="Basic and acidic residues" evidence="12">
    <location>
        <begin position="923"/>
        <end position="941"/>
    </location>
</feature>
<organism evidence="15 16">
    <name type="scientific">Mizuhopecten yessoensis</name>
    <name type="common">Japanese scallop</name>
    <name type="synonym">Patinopecten yessoensis</name>
    <dbReference type="NCBI Taxonomy" id="6573"/>
    <lineage>
        <taxon>Eukaryota</taxon>
        <taxon>Metazoa</taxon>
        <taxon>Spiralia</taxon>
        <taxon>Lophotrochozoa</taxon>
        <taxon>Mollusca</taxon>
        <taxon>Bivalvia</taxon>
        <taxon>Autobranchia</taxon>
        <taxon>Pteriomorphia</taxon>
        <taxon>Pectinida</taxon>
        <taxon>Pectinoidea</taxon>
        <taxon>Pectinidae</taxon>
        <taxon>Mizuhopecten</taxon>
    </lineage>
</organism>
<dbReference type="SMART" id="SM00149">
    <property type="entry name" value="PLCYc"/>
    <property type="match status" value="1"/>
</dbReference>
<reference evidence="15 16" key="1">
    <citation type="journal article" date="2017" name="Nat. Ecol. Evol.">
        <title>Scallop genome provides insights into evolution of bilaterian karyotype and development.</title>
        <authorList>
            <person name="Wang S."/>
            <person name="Zhang J."/>
            <person name="Jiao W."/>
            <person name="Li J."/>
            <person name="Xun X."/>
            <person name="Sun Y."/>
            <person name="Guo X."/>
            <person name="Huan P."/>
            <person name="Dong B."/>
            <person name="Zhang L."/>
            <person name="Hu X."/>
            <person name="Sun X."/>
            <person name="Wang J."/>
            <person name="Zhao C."/>
            <person name="Wang Y."/>
            <person name="Wang D."/>
            <person name="Huang X."/>
            <person name="Wang R."/>
            <person name="Lv J."/>
            <person name="Li Y."/>
            <person name="Zhang Z."/>
            <person name="Liu B."/>
            <person name="Lu W."/>
            <person name="Hui Y."/>
            <person name="Liang J."/>
            <person name="Zhou Z."/>
            <person name="Hou R."/>
            <person name="Li X."/>
            <person name="Liu Y."/>
            <person name="Li H."/>
            <person name="Ning X."/>
            <person name="Lin Y."/>
            <person name="Zhao L."/>
            <person name="Xing Q."/>
            <person name="Dou J."/>
            <person name="Li Y."/>
            <person name="Mao J."/>
            <person name="Guo H."/>
            <person name="Dou H."/>
            <person name="Li T."/>
            <person name="Mu C."/>
            <person name="Jiang W."/>
            <person name="Fu Q."/>
            <person name="Fu X."/>
            <person name="Miao Y."/>
            <person name="Liu J."/>
            <person name="Yu Q."/>
            <person name="Li R."/>
            <person name="Liao H."/>
            <person name="Li X."/>
            <person name="Kong Y."/>
            <person name="Jiang Z."/>
            <person name="Chourrout D."/>
            <person name="Li R."/>
            <person name="Bao Z."/>
        </authorList>
    </citation>
    <scope>NUCLEOTIDE SEQUENCE [LARGE SCALE GENOMIC DNA]</scope>
    <source>
        <strain evidence="15 16">PY_sf001</strain>
    </source>
</reference>
<dbReference type="Pfam" id="PF08703">
    <property type="entry name" value="PLC-beta_C"/>
    <property type="match status" value="1"/>
</dbReference>
<proteinExistence type="predicted"/>
<dbReference type="PANTHER" id="PTHR10336">
    <property type="entry name" value="PHOSPHOINOSITIDE-SPECIFIC PHOSPHOLIPASE C FAMILY PROTEIN"/>
    <property type="match status" value="1"/>
</dbReference>
<dbReference type="GO" id="GO:0048015">
    <property type="term" value="P:phosphatidylinositol-mediated signaling"/>
    <property type="evidence" value="ECO:0007669"/>
    <property type="project" value="TreeGrafter"/>
</dbReference>
<feature type="binding site" evidence="9">
    <location>
        <position position="341"/>
    </location>
    <ligand>
        <name>Ca(2+)</name>
        <dbReference type="ChEBI" id="CHEBI:29108"/>
    </ligand>
</feature>
<feature type="region of interest" description="Disordered" evidence="12">
    <location>
        <begin position="897"/>
        <end position="962"/>
    </location>
</feature>
<keyword evidence="3 9" id="KW-0106">Calcium</keyword>
<feature type="region of interest" description="Disordered" evidence="12">
    <location>
        <begin position="473"/>
        <end position="593"/>
    </location>
</feature>
<feature type="compositionally biased region" description="Basic residues" evidence="12">
    <location>
        <begin position="473"/>
        <end position="484"/>
    </location>
</feature>
<keyword evidence="5 7" id="KW-0443">Lipid metabolism</keyword>
<dbReference type="CDD" id="cd08591">
    <property type="entry name" value="PI-PLCc_beta"/>
    <property type="match status" value="1"/>
</dbReference>
<dbReference type="FunFam" id="3.20.20.190:FF:000039">
    <property type="entry name" value="Phosphoinositide phospholipase C"/>
    <property type="match status" value="1"/>
</dbReference>
<dbReference type="EC" id="3.1.4.11" evidence="7"/>
<evidence type="ECO:0000256" key="7">
    <source>
        <dbReference type="PIRNR" id="PIRNR000956"/>
    </source>
</evidence>
<dbReference type="Gene3D" id="3.20.20.190">
    <property type="entry name" value="Phosphatidylinositol (PI) phosphodiesterase"/>
    <property type="match status" value="1"/>
</dbReference>
<feature type="compositionally biased region" description="Basic and acidic residues" evidence="12">
    <location>
        <begin position="1047"/>
        <end position="1075"/>
    </location>
</feature>
<dbReference type="STRING" id="6573.A0A210R070"/>
<keyword evidence="1" id="KW-0597">Phosphoprotein</keyword>
<feature type="compositionally biased region" description="Basic and acidic residues" evidence="12">
    <location>
        <begin position="581"/>
        <end position="592"/>
    </location>
</feature>
<feature type="binding site" evidence="9">
    <location>
        <position position="372"/>
    </location>
    <ligand>
        <name>Ca(2+)</name>
        <dbReference type="ChEBI" id="CHEBI:29108"/>
    </ligand>
</feature>
<dbReference type="CDD" id="cd00275">
    <property type="entry name" value="C2_PLC_like"/>
    <property type="match status" value="1"/>
</dbReference>
<feature type="region of interest" description="Disordered" evidence="12">
    <location>
        <begin position="1043"/>
        <end position="1076"/>
    </location>
</feature>
<dbReference type="CDD" id="cd16213">
    <property type="entry name" value="EFh_PI-PLC21"/>
    <property type="match status" value="1"/>
</dbReference>
<feature type="domain" description="PI-PLC Y-box" evidence="14">
    <location>
        <begin position="597"/>
        <end position="715"/>
    </location>
</feature>
<dbReference type="SUPFAM" id="SSF50729">
    <property type="entry name" value="PH domain-like"/>
    <property type="match status" value="1"/>
</dbReference>
<feature type="active site" evidence="8">
    <location>
        <position position="340"/>
    </location>
</feature>
<dbReference type="GO" id="GO:0051209">
    <property type="term" value="P:release of sequestered calcium ion into cytosol"/>
    <property type="evidence" value="ECO:0007669"/>
    <property type="project" value="TreeGrafter"/>
</dbReference>
<keyword evidence="11" id="KW-0175">Coiled coil</keyword>
<evidence type="ECO:0000313" key="16">
    <source>
        <dbReference type="Proteomes" id="UP000242188"/>
    </source>
</evidence>
<evidence type="ECO:0000313" key="15">
    <source>
        <dbReference type="EMBL" id="OWF54352.1"/>
    </source>
</evidence>
<dbReference type="SMART" id="SM00239">
    <property type="entry name" value="C2"/>
    <property type="match status" value="1"/>
</dbReference>
<evidence type="ECO:0000259" key="13">
    <source>
        <dbReference type="PROSITE" id="PS50004"/>
    </source>
</evidence>
<dbReference type="InterPro" id="IPR001711">
    <property type="entry name" value="PLipase_C_Pinositol-sp_Y"/>
</dbReference>